<evidence type="ECO:0000259" key="1">
    <source>
        <dbReference type="Pfam" id="PF02464"/>
    </source>
</evidence>
<gene>
    <name evidence="2" type="ORF">LOX96_00185</name>
</gene>
<name>A0A9X2CX89_9GAMM</name>
<reference evidence="2" key="1">
    <citation type="submission" date="2021-11" db="EMBL/GenBank/DDBJ databases">
        <title>Legionella maioricencis sp. nov., a new species isolated from hot water samples in Mallorca.</title>
        <authorList>
            <person name="Crespi S."/>
            <person name="Drasar V."/>
            <person name="Salva-Serra F."/>
            <person name="Jaen-Luchoro D."/>
            <person name="Pineiro-Iglesias B."/>
            <person name="Aliaga F."/>
            <person name="Fernandez-Juarez V."/>
            <person name="Coll G."/>
            <person name="Moore E.R.B."/>
            <person name="Bennasar-Figueras A."/>
        </authorList>
    </citation>
    <scope>NUCLEOTIDE SEQUENCE</scope>
    <source>
        <strain evidence="2">HCPI-6</strain>
    </source>
</reference>
<evidence type="ECO:0000313" key="3">
    <source>
        <dbReference type="Proteomes" id="UP001139721"/>
    </source>
</evidence>
<dbReference type="InterPro" id="IPR036653">
    <property type="entry name" value="CinA-like_C"/>
</dbReference>
<dbReference type="EMBL" id="JAJKBJ010000001">
    <property type="protein sequence ID" value="MCL9682509.1"/>
    <property type="molecule type" value="Genomic_DNA"/>
</dbReference>
<dbReference type="Pfam" id="PF02464">
    <property type="entry name" value="CinA"/>
    <property type="match status" value="1"/>
</dbReference>
<dbReference type="NCBIfam" id="TIGR00199">
    <property type="entry name" value="PncC_domain"/>
    <property type="match status" value="1"/>
</dbReference>
<dbReference type="InterPro" id="IPR008136">
    <property type="entry name" value="CinA_C"/>
</dbReference>
<accession>A0A9X2CX89</accession>
<dbReference type="AlphaFoldDB" id="A0A9X2CX89"/>
<organism evidence="2 3">
    <name type="scientific">Legionella maioricensis</name>
    <dbReference type="NCBI Taxonomy" id="2896528"/>
    <lineage>
        <taxon>Bacteria</taxon>
        <taxon>Pseudomonadati</taxon>
        <taxon>Pseudomonadota</taxon>
        <taxon>Gammaproteobacteria</taxon>
        <taxon>Legionellales</taxon>
        <taxon>Legionellaceae</taxon>
        <taxon>Legionella</taxon>
    </lineage>
</organism>
<dbReference type="RefSeq" id="WP_250420057.1">
    <property type="nucleotide sequence ID" value="NZ_JAJKBJ010000001.1"/>
</dbReference>
<dbReference type="SUPFAM" id="SSF142433">
    <property type="entry name" value="CinA-like"/>
    <property type="match status" value="1"/>
</dbReference>
<sequence>MNRLIILIKEIALLLKKNDWQLVTAESCTGGLVASYITEIPGSSLWFERGFVTYSNLAKQEMLAVPKELIEEFGAVSEEVASAMAMGALQRSVGDIALSVTGIAGPDGGTVDKPVGTVWFAWATRDGSLNTVKKQFAGTRQEIRLAACHEALQGALTMIKKIQLIRD</sequence>
<dbReference type="Gene3D" id="3.90.950.20">
    <property type="entry name" value="CinA-like"/>
    <property type="match status" value="1"/>
</dbReference>
<feature type="domain" description="CinA C-terminal" evidence="1">
    <location>
        <begin position="8"/>
        <end position="156"/>
    </location>
</feature>
<proteinExistence type="predicted"/>
<dbReference type="Proteomes" id="UP001139721">
    <property type="component" value="Unassembled WGS sequence"/>
</dbReference>
<protein>
    <submittedName>
        <fullName evidence="2">CinA family protein</fullName>
    </submittedName>
</protein>
<evidence type="ECO:0000313" key="2">
    <source>
        <dbReference type="EMBL" id="MCL9682509.1"/>
    </source>
</evidence>
<comment type="caution">
    <text evidence="2">The sequence shown here is derived from an EMBL/GenBank/DDBJ whole genome shotgun (WGS) entry which is preliminary data.</text>
</comment>
<keyword evidence="3" id="KW-1185">Reference proteome</keyword>